<dbReference type="SUPFAM" id="SSF47616">
    <property type="entry name" value="GST C-terminal domain-like"/>
    <property type="match status" value="1"/>
</dbReference>
<reference evidence="3 4" key="1">
    <citation type="submission" date="2018-05" db="EMBL/GenBank/DDBJ databases">
        <title>Abyssibacter profundi OUC007T gen. nov., sp. nov, a marine bacterium isolated from seawater of the Mariana Trench.</title>
        <authorList>
            <person name="Zhou S."/>
        </authorList>
    </citation>
    <scope>NUCLEOTIDE SEQUENCE [LARGE SCALE GENOMIC DNA]</scope>
    <source>
        <strain evidence="3 4">OUC007</strain>
    </source>
</reference>
<dbReference type="InterPro" id="IPR036249">
    <property type="entry name" value="Thioredoxin-like_sf"/>
</dbReference>
<sequence>MKLIGTPQTVSTARVDYFLAEKGLELDKEIVDLRAGVHKSPEYRARVPNGRTPALELDNGVIICETMAICRYIEAIHPEPNLFGLRPEQQGLVEMWNRMMEFEVMLPMAMCFRHTHPGMKMAEDQVPEWGEKQRVVAEKRLKRLDKTLADQAFVAGDALTVADITAYCALRFFQLSGFAPADDQPNLQRWYDAMASRPAAKAAYGDKTR</sequence>
<gene>
    <name evidence="3" type="ORF">DEH80_12265</name>
</gene>
<dbReference type="SFLD" id="SFLDG00358">
    <property type="entry name" value="Main_(cytGST)"/>
    <property type="match status" value="1"/>
</dbReference>
<dbReference type="PANTHER" id="PTHR44051:SF8">
    <property type="entry name" value="GLUTATHIONE S-TRANSFERASE GSTA"/>
    <property type="match status" value="1"/>
</dbReference>
<dbReference type="Pfam" id="PF13409">
    <property type="entry name" value="GST_N_2"/>
    <property type="match status" value="1"/>
</dbReference>
<dbReference type="InterPro" id="IPR010987">
    <property type="entry name" value="Glutathione-S-Trfase_C-like"/>
</dbReference>
<dbReference type="InterPro" id="IPR036282">
    <property type="entry name" value="Glutathione-S-Trfase_C_sf"/>
</dbReference>
<dbReference type="InterPro" id="IPR034345">
    <property type="entry name" value="Gtt2-like_N"/>
</dbReference>
<dbReference type="PROSITE" id="PS50405">
    <property type="entry name" value="GST_CTER"/>
    <property type="match status" value="1"/>
</dbReference>
<dbReference type="Pfam" id="PF00043">
    <property type="entry name" value="GST_C"/>
    <property type="match status" value="1"/>
</dbReference>
<dbReference type="InterPro" id="IPR004046">
    <property type="entry name" value="GST_C"/>
</dbReference>
<dbReference type="EMBL" id="QEQK01000010">
    <property type="protein sequence ID" value="PWN55557.1"/>
    <property type="molecule type" value="Genomic_DNA"/>
</dbReference>
<keyword evidence="4" id="KW-1185">Reference proteome</keyword>
<dbReference type="PROSITE" id="PS50404">
    <property type="entry name" value="GST_NTER"/>
    <property type="match status" value="1"/>
</dbReference>
<dbReference type="Gene3D" id="3.40.30.10">
    <property type="entry name" value="Glutaredoxin"/>
    <property type="match status" value="1"/>
</dbReference>
<dbReference type="SFLD" id="SFLDS00019">
    <property type="entry name" value="Glutathione_Transferase_(cytos"/>
    <property type="match status" value="1"/>
</dbReference>
<accession>A0A363UJK8</accession>
<evidence type="ECO:0000259" key="2">
    <source>
        <dbReference type="PROSITE" id="PS50405"/>
    </source>
</evidence>
<dbReference type="InterPro" id="IPR004045">
    <property type="entry name" value="Glutathione_S-Trfase_N"/>
</dbReference>
<dbReference type="PANTHER" id="PTHR44051">
    <property type="entry name" value="GLUTATHIONE S-TRANSFERASE-RELATED"/>
    <property type="match status" value="1"/>
</dbReference>
<proteinExistence type="predicted"/>
<organism evidence="3 4">
    <name type="scientific">Abyssibacter profundi</name>
    <dbReference type="NCBI Taxonomy" id="2182787"/>
    <lineage>
        <taxon>Bacteria</taxon>
        <taxon>Pseudomonadati</taxon>
        <taxon>Pseudomonadota</taxon>
        <taxon>Gammaproteobacteria</taxon>
        <taxon>Chromatiales</taxon>
        <taxon>Oceanococcaceae</taxon>
        <taxon>Abyssibacter</taxon>
    </lineage>
</organism>
<feature type="domain" description="GST N-terminal" evidence="1">
    <location>
        <begin position="1"/>
        <end position="81"/>
    </location>
</feature>
<keyword evidence="3" id="KW-0808">Transferase</keyword>
<dbReference type="Proteomes" id="UP000251800">
    <property type="component" value="Unassembled WGS sequence"/>
</dbReference>
<dbReference type="RefSeq" id="WP_109720796.1">
    <property type="nucleotide sequence ID" value="NZ_QEQK01000010.1"/>
</dbReference>
<dbReference type="Gene3D" id="1.20.1050.10">
    <property type="match status" value="1"/>
</dbReference>
<name>A0A363UJK8_9GAMM</name>
<protein>
    <submittedName>
        <fullName evidence="3">Glutathione S-transferase</fullName>
    </submittedName>
</protein>
<dbReference type="CDD" id="cd03051">
    <property type="entry name" value="GST_N_GTT2_like"/>
    <property type="match status" value="1"/>
</dbReference>
<evidence type="ECO:0000313" key="3">
    <source>
        <dbReference type="EMBL" id="PWN55557.1"/>
    </source>
</evidence>
<dbReference type="GO" id="GO:0016740">
    <property type="term" value="F:transferase activity"/>
    <property type="evidence" value="ECO:0007669"/>
    <property type="project" value="UniProtKB-KW"/>
</dbReference>
<comment type="caution">
    <text evidence="3">The sequence shown here is derived from an EMBL/GenBank/DDBJ whole genome shotgun (WGS) entry which is preliminary data.</text>
</comment>
<dbReference type="SUPFAM" id="SSF52833">
    <property type="entry name" value="Thioredoxin-like"/>
    <property type="match status" value="1"/>
</dbReference>
<dbReference type="InterPro" id="IPR040079">
    <property type="entry name" value="Glutathione_S-Trfase"/>
</dbReference>
<evidence type="ECO:0000259" key="1">
    <source>
        <dbReference type="PROSITE" id="PS50404"/>
    </source>
</evidence>
<feature type="domain" description="GST C-terminal" evidence="2">
    <location>
        <begin position="86"/>
        <end position="209"/>
    </location>
</feature>
<dbReference type="AlphaFoldDB" id="A0A363UJK8"/>
<dbReference type="OrthoDB" id="9803562at2"/>
<evidence type="ECO:0000313" key="4">
    <source>
        <dbReference type="Proteomes" id="UP000251800"/>
    </source>
</evidence>